<dbReference type="EMBL" id="JAWJWE010000003">
    <property type="protein sequence ID" value="KAK6639076.1"/>
    <property type="molecule type" value="Genomic_DNA"/>
</dbReference>
<organism evidence="7 8">
    <name type="scientific">Polyplax serrata</name>
    <name type="common">Common mouse louse</name>
    <dbReference type="NCBI Taxonomy" id="468196"/>
    <lineage>
        <taxon>Eukaryota</taxon>
        <taxon>Metazoa</taxon>
        <taxon>Ecdysozoa</taxon>
        <taxon>Arthropoda</taxon>
        <taxon>Hexapoda</taxon>
        <taxon>Insecta</taxon>
        <taxon>Pterygota</taxon>
        <taxon>Neoptera</taxon>
        <taxon>Paraneoptera</taxon>
        <taxon>Psocodea</taxon>
        <taxon>Troctomorpha</taxon>
        <taxon>Phthiraptera</taxon>
        <taxon>Anoplura</taxon>
        <taxon>Polyplacidae</taxon>
        <taxon>Polyplax</taxon>
    </lineage>
</organism>
<dbReference type="GO" id="GO:0061630">
    <property type="term" value="F:ubiquitin protein ligase activity"/>
    <property type="evidence" value="ECO:0007669"/>
    <property type="project" value="TreeGrafter"/>
</dbReference>
<dbReference type="GO" id="GO:0043161">
    <property type="term" value="P:proteasome-mediated ubiquitin-dependent protein catabolic process"/>
    <property type="evidence" value="ECO:0007669"/>
    <property type="project" value="TreeGrafter"/>
</dbReference>
<keyword evidence="2 4" id="KW-0863">Zinc-finger</keyword>
<proteinExistence type="predicted"/>
<dbReference type="Pfam" id="PF17820">
    <property type="entry name" value="PDZ_6"/>
    <property type="match status" value="1"/>
</dbReference>
<sequence length="496" mass="54873">MVQTVQIEVENPGNSQIRVCEIVRTSGSCGFNLTKSKWDPYPWVSNVDCGSPAENAGVQAGDCLLEVNGEDVLGLRVVEVANRVKARDEKVTVMLWNSGVDSQCSPDTLCCGPMPTNLQRLSSCMSSIMAALECPICLDTIPPPAHQCVNGHLICLKCRVKTEKCPVCRIKLSRGRSLLADQVYNSLIDAFDLRGQEESKRRKILKEKLFGHKTGVSKSNKPDIKINFINSPTCKFLNKLIRNGKCSSAENLTTTNSADKNSNLLCALDEMHLGLKAKSLSSNEIFRMDGQSLSRTTSVLSSRPGSGLLDVQHVTYSKRPASYHGSAEELYKKQESDIKSDESLQQKENICDCPCDSNCEKYVTESTFLKHVQEFHEGPMLHHFKPRVECTLPLGYKNSTILAITSFNTLFIIKILDPSLKSDTNRIWVWSLNKKGSFTASITVEQDGNTISAECPVLTLGSFGWQKVINGNYGVLLNLKNTTTTLKVEINKSNYS</sequence>
<evidence type="ECO:0000256" key="4">
    <source>
        <dbReference type="PROSITE-ProRule" id="PRU00175"/>
    </source>
</evidence>
<evidence type="ECO:0000313" key="8">
    <source>
        <dbReference type="Proteomes" id="UP001372834"/>
    </source>
</evidence>
<evidence type="ECO:0000259" key="6">
    <source>
        <dbReference type="PROSITE" id="PS50106"/>
    </source>
</evidence>
<name>A0AAN8SA60_POLSC</name>
<dbReference type="PANTHER" id="PTHR45877">
    <property type="entry name" value="E3 UBIQUITIN-PROTEIN LIGASE SIAH2"/>
    <property type="match status" value="1"/>
</dbReference>
<evidence type="ECO:0000256" key="3">
    <source>
        <dbReference type="ARBA" id="ARBA00022833"/>
    </source>
</evidence>
<dbReference type="Pfam" id="PF21362">
    <property type="entry name" value="Sina_RING"/>
    <property type="match status" value="1"/>
</dbReference>
<comment type="caution">
    <text evidence="7">The sequence shown here is derived from an EMBL/GenBank/DDBJ whole genome shotgun (WGS) entry which is preliminary data.</text>
</comment>
<dbReference type="GO" id="GO:0005737">
    <property type="term" value="C:cytoplasm"/>
    <property type="evidence" value="ECO:0007669"/>
    <property type="project" value="TreeGrafter"/>
</dbReference>
<feature type="domain" description="PDZ" evidence="6">
    <location>
        <begin position="4"/>
        <end position="99"/>
    </location>
</feature>
<protein>
    <submittedName>
        <fullName evidence="7">Uncharacterized protein</fullName>
    </submittedName>
</protein>
<feature type="domain" description="RING-type" evidence="5">
    <location>
        <begin position="134"/>
        <end position="169"/>
    </location>
</feature>
<evidence type="ECO:0000256" key="1">
    <source>
        <dbReference type="ARBA" id="ARBA00022723"/>
    </source>
</evidence>
<dbReference type="InterPro" id="IPR001841">
    <property type="entry name" value="Znf_RING"/>
</dbReference>
<reference evidence="7 8" key="1">
    <citation type="submission" date="2023-10" db="EMBL/GenBank/DDBJ databases">
        <title>Genomes of two closely related lineages of the louse Polyplax serrata with different host specificities.</title>
        <authorList>
            <person name="Martinu J."/>
            <person name="Tarabai H."/>
            <person name="Stefka J."/>
            <person name="Hypsa V."/>
        </authorList>
    </citation>
    <scope>NUCLEOTIDE SEQUENCE [LARGE SCALE GENOMIC DNA]</scope>
    <source>
        <strain evidence="7">HR10_N</strain>
    </source>
</reference>
<dbReference type="PANTHER" id="PTHR45877:SF2">
    <property type="entry name" value="E3 UBIQUITIN-PROTEIN LIGASE SINA-RELATED"/>
    <property type="match status" value="1"/>
</dbReference>
<dbReference type="InterPro" id="IPR041489">
    <property type="entry name" value="PDZ_6"/>
</dbReference>
<dbReference type="CDD" id="cd16571">
    <property type="entry name" value="RING-HC_SIAHs"/>
    <property type="match status" value="1"/>
</dbReference>
<dbReference type="InterPro" id="IPR001478">
    <property type="entry name" value="PDZ"/>
</dbReference>
<dbReference type="PROSITE" id="PS50106">
    <property type="entry name" value="PDZ"/>
    <property type="match status" value="1"/>
</dbReference>
<dbReference type="Gene3D" id="3.30.40.10">
    <property type="entry name" value="Zinc/RING finger domain, C3HC4 (zinc finger)"/>
    <property type="match status" value="1"/>
</dbReference>
<dbReference type="SUPFAM" id="SSF50156">
    <property type="entry name" value="PDZ domain-like"/>
    <property type="match status" value="1"/>
</dbReference>
<dbReference type="AlphaFoldDB" id="A0AAN8SA60"/>
<evidence type="ECO:0000259" key="5">
    <source>
        <dbReference type="PROSITE" id="PS50089"/>
    </source>
</evidence>
<dbReference type="Gene3D" id="2.30.42.10">
    <property type="match status" value="1"/>
</dbReference>
<dbReference type="InterPro" id="IPR004162">
    <property type="entry name" value="SINA-like_animal"/>
</dbReference>
<dbReference type="SUPFAM" id="SSF57850">
    <property type="entry name" value="RING/U-box"/>
    <property type="match status" value="1"/>
</dbReference>
<dbReference type="InterPro" id="IPR049548">
    <property type="entry name" value="Sina-like_RING"/>
</dbReference>
<keyword evidence="1" id="KW-0479">Metal-binding</keyword>
<dbReference type="InterPro" id="IPR013083">
    <property type="entry name" value="Znf_RING/FYVE/PHD"/>
</dbReference>
<keyword evidence="3" id="KW-0862">Zinc</keyword>
<evidence type="ECO:0000313" key="7">
    <source>
        <dbReference type="EMBL" id="KAK6639076.1"/>
    </source>
</evidence>
<dbReference type="SMART" id="SM00228">
    <property type="entry name" value="PDZ"/>
    <property type="match status" value="1"/>
</dbReference>
<dbReference type="Proteomes" id="UP001372834">
    <property type="component" value="Unassembled WGS sequence"/>
</dbReference>
<dbReference type="InterPro" id="IPR036034">
    <property type="entry name" value="PDZ_sf"/>
</dbReference>
<dbReference type="GO" id="GO:0031624">
    <property type="term" value="F:ubiquitin conjugating enzyme binding"/>
    <property type="evidence" value="ECO:0007669"/>
    <property type="project" value="TreeGrafter"/>
</dbReference>
<dbReference type="GO" id="GO:0008270">
    <property type="term" value="F:zinc ion binding"/>
    <property type="evidence" value="ECO:0007669"/>
    <property type="project" value="UniProtKB-KW"/>
</dbReference>
<dbReference type="PROSITE" id="PS50089">
    <property type="entry name" value="ZF_RING_2"/>
    <property type="match status" value="1"/>
</dbReference>
<evidence type="ECO:0000256" key="2">
    <source>
        <dbReference type="ARBA" id="ARBA00022771"/>
    </source>
</evidence>
<accession>A0AAN8SA60</accession>
<gene>
    <name evidence="7" type="ORF">RUM43_007346</name>
</gene>